<keyword evidence="5" id="KW-0560">Oxidoreductase</keyword>
<evidence type="ECO:0000313" key="7">
    <source>
        <dbReference type="EMBL" id="KAJ9636960.1"/>
    </source>
</evidence>
<dbReference type="Proteomes" id="UP001172681">
    <property type="component" value="Unassembled WGS sequence"/>
</dbReference>
<dbReference type="PANTHER" id="PTHR20883">
    <property type="entry name" value="PHYTANOYL-COA DIOXYGENASE DOMAIN CONTAINING 1"/>
    <property type="match status" value="1"/>
</dbReference>
<dbReference type="Pfam" id="PF05721">
    <property type="entry name" value="PhyH"/>
    <property type="match status" value="1"/>
</dbReference>
<evidence type="ECO:0000256" key="4">
    <source>
        <dbReference type="ARBA" id="ARBA00022964"/>
    </source>
</evidence>
<name>A0AA38Y662_9EURO</name>
<evidence type="ECO:0000256" key="2">
    <source>
        <dbReference type="ARBA" id="ARBA00005830"/>
    </source>
</evidence>
<keyword evidence="6" id="KW-0408">Iron</keyword>
<comment type="caution">
    <text evidence="7">The sequence shown here is derived from an EMBL/GenBank/DDBJ whole genome shotgun (WGS) entry which is preliminary data.</text>
</comment>
<dbReference type="EMBL" id="JAPDRN010000027">
    <property type="protein sequence ID" value="KAJ9636960.1"/>
    <property type="molecule type" value="Genomic_DNA"/>
</dbReference>
<organism evidence="7 8">
    <name type="scientific">Knufia peltigerae</name>
    <dbReference type="NCBI Taxonomy" id="1002370"/>
    <lineage>
        <taxon>Eukaryota</taxon>
        <taxon>Fungi</taxon>
        <taxon>Dikarya</taxon>
        <taxon>Ascomycota</taxon>
        <taxon>Pezizomycotina</taxon>
        <taxon>Eurotiomycetes</taxon>
        <taxon>Chaetothyriomycetidae</taxon>
        <taxon>Chaetothyriales</taxon>
        <taxon>Trichomeriaceae</taxon>
        <taxon>Knufia</taxon>
    </lineage>
</organism>
<dbReference type="AlphaFoldDB" id="A0AA38Y662"/>
<keyword evidence="3" id="KW-0479">Metal-binding</keyword>
<comment type="cofactor">
    <cofactor evidence="1">
        <name>Fe cation</name>
        <dbReference type="ChEBI" id="CHEBI:24875"/>
    </cofactor>
</comment>
<evidence type="ECO:0000256" key="1">
    <source>
        <dbReference type="ARBA" id="ARBA00001962"/>
    </source>
</evidence>
<evidence type="ECO:0000256" key="3">
    <source>
        <dbReference type="ARBA" id="ARBA00022723"/>
    </source>
</evidence>
<proteinExistence type="inferred from homology"/>
<protein>
    <submittedName>
        <fullName evidence="7">Uncharacterized protein</fullName>
    </submittedName>
</protein>
<dbReference type="PANTHER" id="PTHR20883:SF19">
    <property type="entry name" value="MULTIFUNCTIONAL DIOXYGENASE AUSE"/>
    <property type="match status" value="1"/>
</dbReference>
<dbReference type="InterPro" id="IPR008775">
    <property type="entry name" value="Phytyl_CoA_dOase-like"/>
</dbReference>
<gene>
    <name evidence="7" type="ORF">H2204_005107</name>
</gene>
<keyword evidence="8" id="KW-1185">Reference proteome</keyword>
<keyword evidence="4" id="KW-0223">Dioxygenase</keyword>
<dbReference type="Gene3D" id="2.60.120.620">
    <property type="entry name" value="q2cbj1_9rhob like domain"/>
    <property type="match status" value="1"/>
</dbReference>
<evidence type="ECO:0000313" key="8">
    <source>
        <dbReference type="Proteomes" id="UP001172681"/>
    </source>
</evidence>
<comment type="similarity">
    <text evidence="2">Belongs to the PhyH family.</text>
</comment>
<dbReference type="SUPFAM" id="SSF51197">
    <property type="entry name" value="Clavaminate synthase-like"/>
    <property type="match status" value="1"/>
</dbReference>
<evidence type="ECO:0000256" key="5">
    <source>
        <dbReference type="ARBA" id="ARBA00023002"/>
    </source>
</evidence>
<accession>A0AA38Y662</accession>
<evidence type="ECO:0000256" key="6">
    <source>
        <dbReference type="ARBA" id="ARBA00023004"/>
    </source>
</evidence>
<reference evidence="7" key="1">
    <citation type="submission" date="2022-10" db="EMBL/GenBank/DDBJ databases">
        <title>Culturing micro-colonial fungi from biological soil crusts in the Mojave desert and describing Neophaeococcomyces mojavensis, and introducing the new genera and species Taxawa tesnikishii.</title>
        <authorList>
            <person name="Kurbessoian T."/>
            <person name="Stajich J.E."/>
        </authorList>
    </citation>
    <scope>NUCLEOTIDE SEQUENCE</scope>
    <source>
        <strain evidence="7">TK_35</strain>
    </source>
</reference>
<dbReference type="GO" id="GO:0046872">
    <property type="term" value="F:metal ion binding"/>
    <property type="evidence" value="ECO:0007669"/>
    <property type="project" value="UniProtKB-KW"/>
</dbReference>
<sequence>MPSTVTNSAALPRVSADAGSEAILRALHSAGGVILEGLLSPEQVAAMNDEVDVPLAKLNPGSTHESESIKAFHGSNTKRLTGLTANSKTFRDYLLDNDICHDIAERIFHPQTGTYWLTTAQVIEIGPGNAAQVLHRDQDQFQVFHLLGPDGPEAILNFLVALTDFTDVNGGTRVIPGSHAWPDLSVLGTPEATIPVEMKAGDACLITGKTVHGGGANRTADEKRRGIAFTFQASFLTPEEAYAFITPREVVEGLSLRAQRMIGYRSQYPKGSPGLWQANYSEIGDQIGCPGVETVVEELKRGKFRR</sequence>
<dbReference type="GO" id="GO:0051213">
    <property type="term" value="F:dioxygenase activity"/>
    <property type="evidence" value="ECO:0007669"/>
    <property type="project" value="UniProtKB-KW"/>
</dbReference>